<keyword evidence="1" id="KW-0472">Membrane</keyword>
<dbReference type="EMBL" id="BAAALG010000011">
    <property type="protein sequence ID" value="GAA1107896.1"/>
    <property type="molecule type" value="Genomic_DNA"/>
</dbReference>
<comment type="caution">
    <text evidence="2">The sequence shown here is derived from an EMBL/GenBank/DDBJ whole genome shotgun (WGS) entry which is preliminary data.</text>
</comment>
<name>A0ABN1TZ87_9ACTN</name>
<evidence type="ECO:0000313" key="3">
    <source>
        <dbReference type="Proteomes" id="UP001501581"/>
    </source>
</evidence>
<dbReference type="Proteomes" id="UP001501581">
    <property type="component" value="Unassembled WGS sequence"/>
</dbReference>
<reference evidence="2 3" key="1">
    <citation type="journal article" date="2019" name="Int. J. Syst. Evol. Microbiol.">
        <title>The Global Catalogue of Microorganisms (GCM) 10K type strain sequencing project: providing services to taxonomists for standard genome sequencing and annotation.</title>
        <authorList>
            <consortium name="The Broad Institute Genomics Platform"/>
            <consortium name="The Broad Institute Genome Sequencing Center for Infectious Disease"/>
            <person name="Wu L."/>
            <person name="Ma J."/>
        </authorList>
    </citation>
    <scope>NUCLEOTIDE SEQUENCE [LARGE SCALE GENOMIC DNA]</scope>
    <source>
        <strain evidence="2 3">JCM 13008</strain>
    </source>
</reference>
<evidence type="ECO:0000256" key="1">
    <source>
        <dbReference type="SAM" id="Phobius"/>
    </source>
</evidence>
<evidence type="ECO:0000313" key="2">
    <source>
        <dbReference type="EMBL" id="GAA1107896.1"/>
    </source>
</evidence>
<keyword evidence="1" id="KW-1133">Transmembrane helix</keyword>
<organism evidence="2 3">
    <name type="scientific">Nocardioides dubius</name>
    <dbReference type="NCBI Taxonomy" id="317019"/>
    <lineage>
        <taxon>Bacteria</taxon>
        <taxon>Bacillati</taxon>
        <taxon>Actinomycetota</taxon>
        <taxon>Actinomycetes</taxon>
        <taxon>Propionibacteriales</taxon>
        <taxon>Nocardioidaceae</taxon>
        <taxon>Nocardioides</taxon>
    </lineage>
</organism>
<evidence type="ECO:0008006" key="4">
    <source>
        <dbReference type="Google" id="ProtNLM"/>
    </source>
</evidence>
<feature type="transmembrane region" description="Helical" evidence="1">
    <location>
        <begin position="12"/>
        <end position="36"/>
    </location>
</feature>
<gene>
    <name evidence="2" type="ORF">GCM10009668_29980</name>
</gene>
<proteinExistence type="predicted"/>
<keyword evidence="3" id="KW-1185">Reference proteome</keyword>
<accession>A0ABN1TZ87</accession>
<protein>
    <recommendedName>
        <fullName evidence="4">NADH-quinone oxidoreductase subunit H</fullName>
    </recommendedName>
</protein>
<keyword evidence="1" id="KW-0812">Transmembrane</keyword>
<sequence>MTFEMLPTVTPFLIGFFVIAALAVIAAVVGLTDALSATRRERIVRKQSIPAFYGSRLRLAAQH</sequence>
<dbReference type="RefSeq" id="WP_343995620.1">
    <property type="nucleotide sequence ID" value="NZ_BAAALG010000011.1"/>
</dbReference>